<evidence type="ECO:0000256" key="17">
    <source>
        <dbReference type="ARBA" id="ARBA00022990"/>
    </source>
</evidence>
<feature type="region of interest" description="N-terminal hotdog fold" evidence="64">
    <location>
        <begin position="885"/>
        <end position="1005"/>
    </location>
</feature>
<feature type="domain" description="Ketosynthase family 3 (KS3)" evidence="67">
    <location>
        <begin position="39"/>
        <end position="444"/>
    </location>
</feature>
<dbReference type="EC" id="2.3.1.85" evidence="4"/>
<dbReference type="GO" id="GO:0004316">
    <property type="term" value="F:3-oxoacyl-[acyl-carrier-protein] reductase (NADPH) activity"/>
    <property type="evidence" value="ECO:0007669"/>
    <property type="project" value="UniProtKB-EC"/>
</dbReference>
<comment type="function">
    <text evidence="32">Fatty acid synthetase is a multifunctional enzyme that catalyzes the de novo biosynthesis of long-chain saturated fatty acids starting from acetyl-CoA and malonyl-CoA in the presence of NADPH. This multifunctional protein contains 7 catalytic activities and a site for the binding of the prosthetic group 4'-phosphopantetheine of the acyl carrier protein ([ACP]) domain.</text>
</comment>
<dbReference type="Pfam" id="PF00109">
    <property type="entry name" value="ketoacyl-synt"/>
    <property type="match status" value="1"/>
</dbReference>
<evidence type="ECO:0000256" key="62">
    <source>
        <dbReference type="ARBA" id="ARBA00049521"/>
    </source>
</evidence>
<comment type="catalytic activity">
    <reaction evidence="45">
        <text>hexadecanoyl-[ACP] + malonyl-[ACP] + H(+) = 3-oxooctadecanoyl-[ACP] + holo-[ACP] + CO2</text>
        <dbReference type="Rhea" id="RHEA:41916"/>
        <dbReference type="Rhea" id="RHEA-COMP:9623"/>
        <dbReference type="Rhea" id="RHEA-COMP:9652"/>
        <dbReference type="Rhea" id="RHEA-COMP:9653"/>
        <dbReference type="Rhea" id="RHEA-COMP:9685"/>
        <dbReference type="ChEBI" id="CHEBI:15378"/>
        <dbReference type="ChEBI" id="CHEBI:16526"/>
        <dbReference type="ChEBI" id="CHEBI:64479"/>
        <dbReference type="ChEBI" id="CHEBI:78449"/>
        <dbReference type="ChEBI" id="CHEBI:78483"/>
        <dbReference type="ChEBI" id="CHEBI:78487"/>
    </reaction>
    <physiologicalReaction direction="left-to-right" evidence="45">
        <dbReference type="Rhea" id="RHEA:41917"/>
    </physiologicalReaction>
</comment>
<dbReference type="PROSITE" id="PS52004">
    <property type="entry name" value="KS3_2"/>
    <property type="match status" value="1"/>
</dbReference>
<dbReference type="Pfam" id="PF16197">
    <property type="entry name" value="KAsynt_C_assoc"/>
    <property type="match status" value="1"/>
</dbReference>
<evidence type="ECO:0000256" key="31">
    <source>
        <dbReference type="ARBA" id="ARBA00023402"/>
    </source>
</evidence>
<dbReference type="SUPFAM" id="SSF53335">
    <property type="entry name" value="S-adenosyl-L-methionine-dependent methyltransferases"/>
    <property type="match status" value="1"/>
</dbReference>
<dbReference type="Pfam" id="PF00550">
    <property type="entry name" value="PP-binding"/>
    <property type="match status" value="1"/>
</dbReference>
<evidence type="ECO:0000256" key="7">
    <source>
        <dbReference type="ARBA" id="ARBA00018769"/>
    </source>
</evidence>
<comment type="catalytic activity">
    <reaction evidence="57">
        <text>(2E)-tetradecenoyl-[ACP] + NADPH + H(+) = tetradecanoyl-[ACP] + NADP(+)</text>
        <dbReference type="Rhea" id="RHEA:41896"/>
        <dbReference type="Rhea" id="RHEA-COMP:9647"/>
        <dbReference type="Rhea" id="RHEA-COMP:9648"/>
        <dbReference type="ChEBI" id="CHEBI:15378"/>
        <dbReference type="ChEBI" id="CHEBI:57783"/>
        <dbReference type="ChEBI" id="CHEBI:58349"/>
        <dbReference type="ChEBI" id="CHEBI:78475"/>
        <dbReference type="ChEBI" id="CHEBI:78477"/>
    </reaction>
    <physiologicalReaction direction="left-to-right" evidence="57">
        <dbReference type="Rhea" id="RHEA:41897"/>
    </physiologicalReaction>
</comment>
<evidence type="ECO:0000256" key="5">
    <source>
        <dbReference type="ARBA" id="ARBA00012948"/>
    </source>
</evidence>
<dbReference type="InterPro" id="IPR011032">
    <property type="entry name" value="GroES-like_sf"/>
</dbReference>
<keyword evidence="11" id="KW-0808">Transferase</keyword>
<evidence type="ECO:0000256" key="35">
    <source>
        <dbReference type="ARBA" id="ARBA00047394"/>
    </source>
</evidence>
<name>A0AA88Y612_PINIB</name>
<dbReference type="FunFam" id="1.10.1200.10:FF:000013">
    <property type="entry name" value="Fatty acid synthase"/>
    <property type="match status" value="1"/>
</dbReference>
<keyword evidence="21" id="KW-0275">Fatty acid biosynthesis</keyword>
<keyword evidence="8" id="KW-0596">Phosphopantetheine</keyword>
<dbReference type="PROSITE" id="PS00606">
    <property type="entry name" value="KS3_1"/>
    <property type="match status" value="1"/>
</dbReference>
<evidence type="ECO:0000256" key="43">
    <source>
        <dbReference type="ARBA" id="ARBA00047953"/>
    </source>
</evidence>
<evidence type="ECO:0000313" key="69">
    <source>
        <dbReference type="EMBL" id="KAK3090166.1"/>
    </source>
</evidence>
<evidence type="ECO:0000256" key="61">
    <source>
        <dbReference type="ARBA" id="ARBA00049449"/>
    </source>
</evidence>
<evidence type="ECO:0000256" key="44">
    <source>
        <dbReference type="ARBA" id="ARBA00047961"/>
    </source>
</evidence>
<dbReference type="EMBL" id="VSWD01000010">
    <property type="protein sequence ID" value="KAK3090166.1"/>
    <property type="molecule type" value="Genomic_DNA"/>
</dbReference>
<comment type="catalytic activity">
    <reaction evidence="40">
        <text>dodecanoyl-[ACP] + malonyl-[ACP] + H(+) = 3-oxotetradecanoyl-[ACP] + holo-[ACP] + CO2</text>
        <dbReference type="Rhea" id="RHEA:41884"/>
        <dbReference type="Rhea" id="RHEA-COMP:9623"/>
        <dbReference type="Rhea" id="RHEA-COMP:9644"/>
        <dbReference type="Rhea" id="RHEA-COMP:9645"/>
        <dbReference type="Rhea" id="RHEA-COMP:9685"/>
        <dbReference type="ChEBI" id="CHEBI:15378"/>
        <dbReference type="ChEBI" id="CHEBI:16526"/>
        <dbReference type="ChEBI" id="CHEBI:64479"/>
        <dbReference type="ChEBI" id="CHEBI:65264"/>
        <dbReference type="ChEBI" id="CHEBI:78449"/>
        <dbReference type="ChEBI" id="CHEBI:78473"/>
    </reaction>
    <physiologicalReaction direction="left-to-right" evidence="40">
        <dbReference type="Rhea" id="RHEA:41885"/>
    </physiologicalReaction>
</comment>
<comment type="catalytic activity">
    <reaction evidence="55">
        <text>(2E)-octadecenoyl-[ACP] + NADPH + H(+) = octadecanoyl-[ACP] + NADP(+)</text>
        <dbReference type="Rhea" id="RHEA:41928"/>
        <dbReference type="Rhea" id="RHEA-COMP:9655"/>
        <dbReference type="Rhea" id="RHEA-COMP:9656"/>
        <dbReference type="ChEBI" id="CHEBI:15378"/>
        <dbReference type="ChEBI" id="CHEBI:57783"/>
        <dbReference type="ChEBI" id="CHEBI:58349"/>
        <dbReference type="ChEBI" id="CHEBI:78489"/>
        <dbReference type="ChEBI" id="CHEBI:78495"/>
    </reaction>
    <physiologicalReaction direction="left-to-right" evidence="55">
        <dbReference type="Rhea" id="RHEA:41929"/>
    </physiologicalReaction>
</comment>
<evidence type="ECO:0000256" key="15">
    <source>
        <dbReference type="ARBA" id="ARBA00022857"/>
    </source>
</evidence>
<comment type="catalytic activity">
    <reaction evidence="49">
        <text>a fatty acyl-[ACP] + malonyl-[ACP] + H(+) = a 3-oxoacyl-[ACP] + holo-[ACP] + CO2</text>
        <dbReference type="Rhea" id="RHEA:22836"/>
        <dbReference type="Rhea" id="RHEA-COMP:9623"/>
        <dbReference type="Rhea" id="RHEA-COMP:9685"/>
        <dbReference type="Rhea" id="RHEA-COMP:9916"/>
        <dbReference type="Rhea" id="RHEA-COMP:14125"/>
        <dbReference type="ChEBI" id="CHEBI:15378"/>
        <dbReference type="ChEBI" id="CHEBI:16526"/>
        <dbReference type="ChEBI" id="CHEBI:64479"/>
        <dbReference type="ChEBI" id="CHEBI:78449"/>
        <dbReference type="ChEBI" id="CHEBI:78776"/>
        <dbReference type="ChEBI" id="CHEBI:138651"/>
        <dbReference type="EC" id="2.3.1.41"/>
    </reaction>
    <physiologicalReaction direction="left-to-right" evidence="49">
        <dbReference type="Rhea" id="RHEA:22837"/>
    </physiologicalReaction>
</comment>
<dbReference type="Gene3D" id="3.30.70.3290">
    <property type="match status" value="1"/>
</dbReference>
<evidence type="ECO:0000256" key="18">
    <source>
        <dbReference type="ARBA" id="ARBA00023002"/>
    </source>
</evidence>
<dbReference type="GO" id="GO:0141148">
    <property type="term" value="F:enoyl-[acyl-carrier-protein] reductase (NADPH) activity"/>
    <property type="evidence" value="ECO:0007669"/>
    <property type="project" value="UniProtKB-EC"/>
</dbReference>
<comment type="catalytic activity">
    <reaction evidence="28">
        <text>(3R)-hydroxytetradecanoyl-[ACP] = (2E)-tetradecenoyl-[ACP] + H2O</text>
        <dbReference type="Rhea" id="RHEA:41892"/>
        <dbReference type="Rhea" id="RHEA-COMP:9646"/>
        <dbReference type="Rhea" id="RHEA-COMP:9647"/>
        <dbReference type="ChEBI" id="CHEBI:15377"/>
        <dbReference type="ChEBI" id="CHEBI:78474"/>
        <dbReference type="ChEBI" id="CHEBI:78475"/>
    </reaction>
    <physiologicalReaction direction="left-to-right" evidence="28">
        <dbReference type="Rhea" id="RHEA:41893"/>
    </physiologicalReaction>
</comment>
<dbReference type="GO" id="GO:0004315">
    <property type="term" value="F:3-oxoacyl-[acyl-carrier-protein] synthase activity"/>
    <property type="evidence" value="ECO:0007669"/>
    <property type="project" value="UniProtKB-EC"/>
</dbReference>
<dbReference type="Pfam" id="PF00107">
    <property type="entry name" value="ADH_zinc_N"/>
    <property type="match status" value="1"/>
</dbReference>
<dbReference type="InterPro" id="IPR049391">
    <property type="entry name" value="FAS_pseudo-KR"/>
</dbReference>
<evidence type="ECO:0000256" key="42">
    <source>
        <dbReference type="ARBA" id="ARBA00047897"/>
    </source>
</evidence>
<comment type="catalytic activity">
    <reaction evidence="38">
        <text>tetradecanoyl-[ACP] + malonyl-[ACP] + H(+) = 3-oxohexadecanoyl-[ACP] + holo-[ACP] + CO2</text>
        <dbReference type="Rhea" id="RHEA:41900"/>
        <dbReference type="Rhea" id="RHEA-COMP:9623"/>
        <dbReference type="Rhea" id="RHEA-COMP:9648"/>
        <dbReference type="Rhea" id="RHEA-COMP:9649"/>
        <dbReference type="Rhea" id="RHEA-COMP:9685"/>
        <dbReference type="ChEBI" id="CHEBI:15378"/>
        <dbReference type="ChEBI" id="CHEBI:16526"/>
        <dbReference type="ChEBI" id="CHEBI:64479"/>
        <dbReference type="ChEBI" id="CHEBI:78449"/>
        <dbReference type="ChEBI" id="CHEBI:78477"/>
        <dbReference type="ChEBI" id="CHEBI:78478"/>
    </reaction>
    <physiologicalReaction direction="left-to-right" evidence="38">
        <dbReference type="Rhea" id="RHEA:41901"/>
    </physiologicalReaction>
</comment>
<evidence type="ECO:0000256" key="1">
    <source>
        <dbReference type="ARBA" id="ARBA00005189"/>
    </source>
</evidence>
<comment type="catalytic activity">
    <reaction evidence="59">
        <text>3-oxohexadecanoyl-[ACP] + NADPH + H(+) = (3R)-hydroxyhexadecanoyl-[ACP] + NADP(+)</text>
        <dbReference type="Rhea" id="RHEA:41904"/>
        <dbReference type="Rhea" id="RHEA-COMP:9649"/>
        <dbReference type="Rhea" id="RHEA-COMP:9650"/>
        <dbReference type="ChEBI" id="CHEBI:15378"/>
        <dbReference type="ChEBI" id="CHEBI:57783"/>
        <dbReference type="ChEBI" id="CHEBI:58349"/>
        <dbReference type="ChEBI" id="CHEBI:78478"/>
        <dbReference type="ChEBI" id="CHEBI:78480"/>
    </reaction>
    <physiologicalReaction direction="left-to-right" evidence="59">
        <dbReference type="Rhea" id="RHEA:41905"/>
    </physiologicalReaction>
</comment>
<comment type="catalytic activity">
    <reaction evidence="43">
        <text>3-oxobutanoyl-[ACP] + NADPH + H(+) = (3R)-hydroxybutanoyl-[ACP] + NADP(+)</text>
        <dbReference type="Rhea" id="RHEA:41804"/>
        <dbReference type="Rhea" id="RHEA-COMP:9625"/>
        <dbReference type="Rhea" id="RHEA-COMP:9626"/>
        <dbReference type="ChEBI" id="CHEBI:15378"/>
        <dbReference type="ChEBI" id="CHEBI:57783"/>
        <dbReference type="ChEBI" id="CHEBI:58349"/>
        <dbReference type="ChEBI" id="CHEBI:78450"/>
        <dbReference type="ChEBI" id="CHEBI:78451"/>
    </reaction>
    <physiologicalReaction direction="left-to-right" evidence="43">
        <dbReference type="Rhea" id="RHEA:41805"/>
    </physiologicalReaction>
</comment>
<dbReference type="Proteomes" id="UP001186944">
    <property type="component" value="Unassembled WGS sequence"/>
</dbReference>
<dbReference type="InterPro" id="IPR001227">
    <property type="entry name" value="Ac_transferase_dom_sf"/>
</dbReference>
<evidence type="ECO:0000256" key="34">
    <source>
        <dbReference type="ARBA" id="ARBA00047300"/>
    </source>
</evidence>
<evidence type="ECO:0000256" key="16">
    <source>
        <dbReference type="ARBA" id="ARBA00022898"/>
    </source>
</evidence>
<dbReference type="Gene3D" id="3.40.50.150">
    <property type="entry name" value="Vaccinia Virus protein VP39"/>
    <property type="match status" value="1"/>
</dbReference>
<dbReference type="InterPro" id="IPR016039">
    <property type="entry name" value="Thiolase-like"/>
</dbReference>
<dbReference type="PANTHER" id="PTHR43775:SF7">
    <property type="entry name" value="FATTY ACID SYNTHASE"/>
    <property type="match status" value="1"/>
</dbReference>
<comment type="caution">
    <text evidence="69">The sequence shown here is derived from an EMBL/GenBank/DDBJ whole genome shotgun (WGS) entry which is preliminary data.</text>
</comment>
<evidence type="ECO:0000256" key="20">
    <source>
        <dbReference type="ARBA" id="ARBA00023098"/>
    </source>
</evidence>
<evidence type="ECO:0000256" key="59">
    <source>
        <dbReference type="ARBA" id="ARBA00049414"/>
    </source>
</evidence>
<feature type="domain" description="PKS/mFAS DH" evidence="68">
    <location>
        <begin position="885"/>
        <end position="1145"/>
    </location>
</feature>
<dbReference type="InterPro" id="IPR049552">
    <property type="entry name" value="PKS_DH_N"/>
</dbReference>
<dbReference type="FunFam" id="3.90.180.10:FF:000015">
    <property type="entry name" value="Fatty acid synthase"/>
    <property type="match status" value="1"/>
</dbReference>
<keyword evidence="15" id="KW-0521">NADP</keyword>
<dbReference type="Pfam" id="PF21149">
    <property type="entry name" value="FAS_pseudo-KR"/>
    <property type="match status" value="1"/>
</dbReference>
<dbReference type="CDD" id="cd08954">
    <property type="entry name" value="KR_1_FAS_SDR_x"/>
    <property type="match status" value="1"/>
</dbReference>
<dbReference type="FunFam" id="3.40.366.10:FF:000005">
    <property type="entry name" value="Fatty acid synthase"/>
    <property type="match status" value="1"/>
</dbReference>
<reference evidence="69" key="1">
    <citation type="submission" date="2019-08" db="EMBL/GenBank/DDBJ databases">
        <title>The improved chromosome-level genome for the pearl oyster Pinctada fucata martensii using PacBio sequencing and Hi-C.</title>
        <authorList>
            <person name="Zheng Z."/>
        </authorList>
    </citation>
    <scope>NUCLEOTIDE SEQUENCE</scope>
    <source>
        <strain evidence="69">ZZ-2019</strain>
        <tissue evidence="69">Adductor muscle</tissue>
    </source>
</reference>
<comment type="catalytic activity">
    <reaction evidence="50">
        <text>3-oxohexanoyl-[ACP] + NADPH + H(+) = (3R)-hydroxyhexanoyl-[ACP] + NADP(+)</text>
        <dbReference type="Rhea" id="RHEA:41824"/>
        <dbReference type="Rhea" id="RHEA-COMP:9629"/>
        <dbReference type="Rhea" id="RHEA-COMP:9630"/>
        <dbReference type="ChEBI" id="CHEBI:15378"/>
        <dbReference type="ChEBI" id="CHEBI:57783"/>
        <dbReference type="ChEBI" id="CHEBI:58349"/>
        <dbReference type="ChEBI" id="CHEBI:78456"/>
        <dbReference type="ChEBI" id="CHEBI:78457"/>
    </reaction>
    <physiologicalReaction direction="left-to-right" evidence="50">
        <dbReference type="Rhea" id="RHEA:41825"/>
    </physiologicalReaction>
</comment>
<evidence type="ECO:0000256" key="52">
    <source>
        <dbReference type="ARBA" id="ARBA00048691"/>
    </source>
</evidence>
<evidence type="ECO:0000256" key="30">
    <source>
        <dbReference type="ARBA" id="ARBA00023401"/>
    </source>
</evidence>
<evidence type="ECO:0000256" key="49">
    <source>
        <dbReference type="ARBA" id="ARBA00048506"/>
    </source>
</evidence>
<dbReference type="Gene3D" id="1.10.1200.10">
    <property type="entry name" value="ACP-like"/>
    <property type="match status" value="1"/>
</dbReference>
<evidence type="ECO:0000256" key="60">
    <source>
        <dbReference type="ARBA" id="ARBA00049422"/>
    </source>
</evidence>
<evidence type="ECO:0000259" key="67">
    <source>
        <dbReference type="PROSITE" id="PS52004"/>
    </source>
</evidence>
<dbReference type="Gene3D" id="3.40.50.1820">
    <property type="entry name" value="alpha/beta hydrolase"/>
    <property type="match status" value="1"/>
</dbReference>
<comment type="catalytic activity">
    <reaction evidence="42">
        <text>(2E)-hexenoyl-[ACP] + NADPH + H(+) = hexanoyl-[ACP] + NADP(+)</text>
        <dbReference type="Rhea" id="RHEA:41832"/>
        <dbReference type="Rhea" id="RHEA-COMP:9631"/>
        <dbReference type="Rhea" id="RHEA-COMP:9632"/>
        <dbReference type="ChEBI" id="CHEBI:15378"/>
        <dbReference type="ChEBI" id="CHEBI:57783"/>
        <dbReference type="ChEBI" id="CHEBI:58349"/>
        <dbReference type="ChEBI" id="CHEBI:78458"/>
        <dbReference type="ChEBI" id="CHEBI:78459"/>
    </reaction>
    <physiologicalReaction direction="left-to-right" evidence="42">
        <dbReference type="Rhea" id="RHEA:41833"/>
    </physiologicalReaction>
</comment>
<evidence type="ECO:0000256" key="40">
    <source>
        <dbReference type="ARBA" id="ARBA00047578"/>
    </source>
</evidence>
<accession>A0AA88Y612</accession>
<dbReference type="Gene3D" id="3.40.366.10">
    <property type="entry name" value="Malonyl-Coenzyme A Acyl Carrier Protein, domain 2"/>
    <property type="match status" value="1"/>
</dbReference>
<evidence type="ECO:0000256" key="45">
    <source>
        <dbReference type="ARBA" id="ARBA00048051"/>
    </source>
</evidence>
<dbReference type="GO" id="GO:0004312">
    <property type="term" value="F:fatty acid synthase activity"/>
    <property type="evidence" value="ECO:0007669"/>
    <property type="project" value="UniProtKB-EC"/>
</dbReference>
<keyword evidence="17" id="KW-0007">Acetylation</keyword>
<dbReference type="Pfam" id="PF02801">
    <property type="entry name" value="Ketoacyl-synt_C"/>
    <property type="match status" value="1"/>
</dbReference>
<evidence type="ECO:0000256" key="65">
    <source>
        <dbReference type="SAM" id="MobiDB-lite"/>
    </source>
</evidence>
<dbReference type="InterPro" id="IPR009081">
    <property type="entry name" value="PP-bd_ACP"/>
</dbReference>
<evidence type="ECO:0000259" key="66">
    <source>
        <dbReference type="PROSITE" id="PS50075"/>
    </source>
</evidence>
<gene>
    <name evidence="69" type="ORF">FSP39_009679</name>
</gene>
<dbReference type="InterPro" id="IPR013149">
    <property type="entry name" value="ADH-like_C"/>
</dbReference>
<dbReference type="InterPro" id="IPR036736">
    <property type="entry name" value="ACP-like_sf"/>
</dbReference>
<dbReference type="Pfam" id="PF00975">
    <property type="entry name" value="Thioesterase"/>
    <property type="match status" value="1"/>
</dbReference>
<keyword evidence="16" id="KW-0663">Pyridoxal phosphate</keyword>
<dbReference type="PROSITE" id="PS52019">
    <property type="entry name" value="PKS_MFAS_DH"/>
    <property type="match status" value="1"/>
</dbReference>
<dbReference type="InterPro" id="IPR014043">
    <property type="entry name" value="Acyl_transferase_dom"/>
</dbReference>
<dbReference type="Pfam" id="PF08659">
    <property type="entry name" value="KR"/>
    <property type="match status" value="1"/>
</dbReference>
<evidence type="ECO:0000256" key="47">
    <source>
        <dbReference type="ARBA" id="ARBA00048289"/>
    </source>
</evidence>
<dbReference type="Gene3D" id="3.40.50.720">
    <property type="entry name" value="NAD(P)-binding Rossmann-like Domain"/>
    <property type="match status" value="1"/>
</dbReference>
<feature type="region of interest" description="C-terminal hotdog fold" evidence="64">
    <location>
        <begin position="1019"/>
        <end position="1145"/>
    </location>
</feature>
<evidence type="ECO:0000256" key="6">
    <source>
        <dbReference type="ARBA" id="ARBA00013191"/>
    </source>
</evidence>
<comment type="catalytic activity">
    <reaction evidence="39">
        <text>(2E)-butenoyl-[ACP] + NADPH + H(+) = butanoyl-[ACP] + NADP(+)</text>
        <dbReference type="Rhea" id="RHEA:41812"/>
        <dbReference type="Rhea" id="RHEA-COMP:9627"/>
        <dbReference type="Rhea" id="RHEA-COMP:9628"/>
        <dbReference type="ChEBI" id="CHEBI:15378"/>
        <dbReference type="ChEBI" id="CHEBI:57783"/>
        <dbReference type="ChEBI" id="CHEBI:58349"/>
        <dbReference type="ChEBI" id="CHEBI:78453"/>
        <dbReference type="ChEBI" id="CHEBI:78454"/>
    </reaction>
    <physiologicalReaction direction="left-to-right" evidence="39">
        <dbReference type="Rhea" id="RHEA:41813"/>
    </physiologicalReaction>
</comment>
<evidence type="ECO:0000256" key="2">
    <source>
        <dbReference type="ARBA" id="ARBA00012004"/>
    </source>
</evidence>
<dbReference type="InterPro" id="IPR016035">
    <property type="entry name" value="Acyl_Trfase/lysoPLipase"/>
</dbReference>
<evidence type="ECO:0000256" key="57">
    <source>
        <dbReference type="ARBA" id="ARBA00049171"/>
    </source>
</evidence>
<keyword evidence="22" id="KW-0511">Multifunctional enzyme</keyword>
<evidence type="ECO:0000256" key="10">
    <source>
        <dbReference type="ARBA" id="ARBA00022553"/>
    </source>
</evidence>
<dbReference type="Gene3D" id="3.90.180.10">
    <property type="entry name" value="Medium-chain alcohol dehydrogenases, catalytic domain"/>
    <property type="match status" value="1"/>
</dbReference>
<evidence type="ECO:0000256" key="37">
    <source>
        <dbReference type="ARBA" id="ARBA00047440"/>
    </source>
</evidence>
<keyword evidence="9" id="KW-0444">Lipid biosynthesis</keyword>
<dbReference type="InterPro" id="IPR014030">
    <property type="entry name" value="Ketoacyl_synth_N"/>
</dbReference>
<dbReference type="SMART" id="SM00823">
    <property type="entry name" value="PKS_PP"/>
    <property type="match status" value="1"/>
</dbReference>
<comment type="catalytic activity">
    <reaction evidence="33">
        <text>acetyl-CoA + n malonyl-CoA + 2n NADPH + 2n H(+) = a long-chain fatty acid + (n+1) CoA + n CO2 + 2n NADP(+).</text>
        <dbReference type="EC" id="2.3.1.85"/>
    </reaction>
</comment>
<evidence type="ECO:0000313" key="70">
    <source>
        <dbReference type="Proteomes" id="UP001186944"/>
    </source>
</evidence>
<evidence type="ECO:0000256" key="41">
    <source>
        <dbReference type="ARBA" id="ARBA00047810"/>
    </source>
</evidence>
<comment type="catalytic activity">
    <reaction evidence="23">
        <text>(3R)-hydroxyoctanoyl-[ACP] = (2E)-octenoyl-[ACP] + H2O</text>
        <dbReference type="Rhea" id="RHEA:41844"/>
        <dbReference type="Rhea" id="RHEA-COMP:9634"/>
        <dbReference type="Rhea" id="RHEA-COMP:9635"/>
        <dbReference type="ChEBI" id="CHEBI:15377"/>
        <dbReference type="ChEBI" id="CHEBI:78461"/>
        <dbReference type="ChEBI" id="CHEBI:78462"/>
    </reaction>
    <physiologicalReaction direction="left-to-right" evidence="23">
        <dbReference type="Rhea" id="RHEA:41845"/>
    </physiologicalReaction>
</comment>
<comment type="catalytic activity">
    <reaction evidence="41">
        <text>(2E)-hexadecenoyl-[ACP] + NADPH + H(+) = hexadecanoyl-[ACP] + NADP(+)</text>
        <dbReference type="Rhea" id="RHEA:41912"/>
        <dbReference type="Rhea" id="RHEA-COMP:9651"/>
        <dbReference type="Rhea" id="RHEA-COMP:9652"/>
        <dbReference type="ChEBI" id="CHEBI:15378"/>
        <dbReference type="ChEBI" id="CHEBI:57783"/>
        <dbReference type="ChEBI" id="CHEBI:58349"/>
        <dbReference type="ChEBI" id="CHEBI:78481"/>
        <dbReference type="ChEBI" id="CHEBI:78483"/>
    </reaction>
    <physiologicalReaction direction="left-to-right" evidence="41">
        <dbReference type="Rhea" id="RHEA:41913"/>
    </physiologicalReaction>
</comment>
<evidence type="ECO:0000256" key="46">
    <source>
        <dbReference type="ARBA" id="ARBA00048281"/>
    </source>
</evidence>
<dbReference type="SUPFAM" id="SSF47336">
    <property type="entry name" value="ACP-like"/>
    <property type="match status" value="1"/>
</dbReference>
<dbReference type="InterPro" id="IPR020843">
    <property type="entry name" value="ER"/>
</dbReference>
<evidence type="ECO:0000256" key="9">
    <source>
        <dbReference type="ARBA" id="ARBA00022516"/>
    </source>
</evidence>
<dbReference type="EC" id="3.1.2.14" evidence="3"/>
<evidence type="ECO:0000256" key="22">
    <source>
        <dbReference type="ARBA" id="ARBA00023268"/>
    </source>
</evidence>
<dbReference type="EC" id="1.1.1.100" evidence="5"/>
<dbReference type="Pfam" id="PF21089">
    <property type="entry name" value="PKS_DH_N"/>
    <property type="match status" value="1"/>
</dbReference>
<evidence type="ECO:0000256" key="3">
    <source>
        <dbReference type="ARBA" id="ARBA00012480"/>
    </source>
</evidence>
<comment type="catalytic activity">
    <reaction evidence="27">
        <text>a (3R)-hydroxyacyl-[ACP] = a (2E)-enoyl-[ACP] + H2O</text>
        <dbReference type="Rhea" id="RHEA:13097"/>
        <dbReference type="Rhea" id="RHEA-COMP:9925"/>
        <dbReference type="Rhea" id="RHEA-COMP:9945"/>
        <dbReference type="ChEBI" id="CHEBI:15377"/>
        <dbReference type="ChEBI" id="CHEBI:78784"/>
        <dbReference type="ChEBI" id="CHEBI:78827"/>
        <dbReference type="EC" id="4.2.1.59"/>
    </reaction>
    <physiologicalReaction direction="left-to-right" evidence="27">
        <dbReference type="Rhea" id="RHEA:13098"/>
    </physiologicalReaction>
</comment>
<dbReference type="InterPro" id="IPR001031">
    <property type="entry name" value="Thioesterase"/>
</dbReference>
<evidence type="ECO:0000256" key="12">
    <source>
        <dbReference type="ARBA" id="ARBA00022799"/>
    </source>
</evidence>
<comment type="catalytic activity">
    <reaction evidence="54">
        <text>3-oxotetradecanoyl-[ACP] + NADPH + H(+) = (3R)-hydroxytetradecanoyl-[ACP] + NADP(+)</text>
        <dbReference type="Rhea" id="RHEA:41888"/>
        <dbReference type="Rhea" id="RHEA-COMP:9645"/>
        <dbReference type="Rhea" id="RHEA-COMP:9646"/>
        <dbReference type="ChEBI" id="CHEBI:15378"/>
        <dbReference type="ChEBI" id="CHEBI:57783"/>
        <dbReference type="ChEBI" id="CHEBI:58349"/>
        <dbReference type="ChEBI" id="CHEBI:78473"/>
        <dbReference type="ChEBI" id="CHEBI:78474"/>
    </reaction>
    <physiologicalReaction direction="left-to-right" evidence="54">
        <dbReference type="Rhea" id="RHEA:41889"/>
    </physiologicalReaction>
</comment>
<comment type="catalytic activity">
    <reaction evidence="24">
        <text>(3R)-hydroxydodecanoyl-[ACP] = (2E)-dodecenoyl-[ACP] + H2O</text>
        <dbReference type="Rhea" id="RHEA:41876"/>
        <dbReference type="Rhea" id="RHEA-COMP:9642"/>
        <dbReference type="Rhea" id="RHEA-COMP:9643"/>
        <dbReference type="ChEBI" id="CHEBI:15377"/>
        <dbReference type="ChEBI" id="CHEBI:78470"/>
        <dbReference type="ChEBI" id="CHEBI:78472"/>
    </reaction>
    <physiologicalReaction direction="left-to-right" evidence="24">
        <dbReference type="Rhea" id="RHEA:41877"/>
    </physiologicalReaction>
</comment>
<evidence type="ECO:0000256" key="28">
    <source>
        <dbReference type="ARBA" id="ARBA00023398"/>
    </source>
</evidence>
<dbReference type="GO" id="GO:0031177">
    <property type="term" value="F:phosphopantetheine binding"/>
    <property type="evidence" value="ECO:0007669"/>
    <property type="project" value="InterPro"/>
</dbReference>
<evidence type="ECO:0000256" key="27">
    <source>
        <dbReference type="ARBA" id="ARBA00023394"/>
    </source>
</evidence>
<dbReference type="InterPro" id="IPR029058">
    <property type="entry name" value="AB_hydrolase_fold"/>
</dbReference>
<dbReference type="Gene3D" id="3.40.47.10">
    <property type="match status" value="1"/>
</dbReference>
<evidence type="ECO:0000256" key="39">
    <source>
        <dbReference type="ARBA" id="ARBA00047500"/>
    </source>
</evidence>
<comment type="catalytic activity">
    <reaction evidence="46">
        <text>(2E)-dodecenoyl-[ACP] + NADPH + H(+) = dodecanoyl-[ACP] + NADP(+)</text>
        <dbReference type="Rhea" id="RHEA:41880"/>
        <dbReference type="Rhea" id="RHEA-COMP:9643"/>
        <dbReference type="Rhea" id="RHEA-COMP:9644"/>
        <dbReference type="ChEBI" id="CHEBI:15378"/>
        <dbReference type="ChEBI" id="CHEBI:57783"/>
        <dbReference type="ChEBI" id="CHEBI:58349"/>
        <dbReference type="ChEBI" id="CHEBI:65264"/>
        <dbReference type="ChEBI" id="CHEBI:78472"/>
    </reaction>
    <physiologicalReaction direction="left-to-right" evidence="46">
        <dbReference type="Rhea" id="RHEA:41881"/>
    </physiologicalReaction>
</comment>
<comment type="catalytic activity">
    <reaction evidence="60">
        <text>3-oxooctanoyl-[ACP] + NADPH + H(+) = (3R)-hydroxyoctanoyl-[ACP] + NADP(+)</text>
        <dbReference type="Rhea" id="RHEA:41840"/>
        <dbReference type="Rhea" id="RHEA-COMP:9633"/>
        <dbReference type="Rhea" id="RHEA-COMP:9634"/>
        <dbReference type="ChEBI" id="CHEBI:15378"/>
        <dbReference type="ChEBI" id="CHEBI:57783"/>
        <dbReference type="ChEBI" id="CHEBI:58349"/>
        <dbReference type="ChEBI" id="CHEBI:78460"/>
        <dbReference type="ChEBI" id="CHEBI:78461"/>
    </reaction>
    <physiologicalReaction direction="left-to-right" evidence="60">
        <dbReference type="Rhea" id="RHEA:41841"/>
    </physiologicalReaction>
</comment>
<evidence type="ECO:0000259" key="68">
    <source>
        <dbReference type="PROSITE" id="PS52019"/>
    </source>
</evidence>
<comment type="catalytic activity">
    <reaction evidence="44">
        <text>acetyl-[ACP] + malonyl-[ACP] + H(+) = 3-oxobutanoyl-[ACP] + holo-[ACP] + CO2</text>
        <dbReference type="Rhea" id="RHEA:41800"/>
        <dbReference type="Rhea" id="RHEA-COMP:9621"/>
        <dbReference type="Rhea" id="RHEA-COMP:9623"/>
        <dbReference type="Rhea" id="RHEA-COMP:9625"/>
        <dbReference type="Rhea" id="RHEA-COMP:9685"/>
        <dbReference type="ChEBI" id="CHEBI:15378"/>
        <dbReference type="ChEBI" id="CHEBI:16526"/>
        <dbReference type="ChEBI" id="CHEBI:64479"/>
        <dbReference type="ChEBI" id="CHEBI:78446"/>
        <dbReference type="ChEBI" id="CHEBI:78449"/>
        <dbReference type="ChEBI" id="CHEBI:78450"/>
    </reaction>
    <physiologicalReaction direction="left-to-right" evidence="44">
        <dbReference type="Rhea" id="RHEA:41801"/>
    </physiologicalReaction>
</comment>
<evidence type="ECO:0000256" key="25">
    <source>
        <dbReference type="ARBA" id="ARBA00023373"/>
    </source>
</evidence>
<dbReference type="EC" id="2.3.1.41" evidence="6"/>
<dbReference type="PROSITE" id="PS50075">
    <property type="entry name" value="CARRIER"/>
    <property type="match status" value="1"/>
</dbReference>
<evidence type="ECO:0000256" key="14">
    <source>
        <dbReference type="ARBA" id="ARBA00022832"/>
    </source>
</evidence>
<evidence type="ECO:0000256" key="26">
    <source>
        <dbReference type="ARBA" id="ARBA00023388"/>
    </source>
</evidence>
<dbReference type="PANTHER" id="PTHR43775">
    <property type="entry name" value="FATTY ACID SYNTHASE"/>
    <property type="match status" value="1"/>
</dbReference>
<keyword evidence="10" id="KW-0597">Phosphoprotein</keyword>
<evidence type="ECO:0000256" key="13">
    <source>
        <dbReference type="ARBA" id="ARBA00022801"/>
    </source>
</evidence>
<evidence type="ECO:0000256" key="33">
    <source>
        <dbReference type="ARBA" id="ARBA00044883"/>
    </source>
</evidence>
<evidence type="ECO:0000256" key="21">
    <source>
        <dbReference type="ARBA" id="ARBA00023160"/>
    </source>
</evidence>
<sequence length="2533" mass="280562">MPAHIFDDPLPFPEEMGLPEGSVTTQGDNQGEVVVPREPEDVVISGISCRLPESDNMEEFRQHLMEGDDMVTEDDRRWPAGIYGLPRRSGKLKDLSHFDASYFGVHPKQANTMDPQLRLMLEVVHEAIVDSGVNPDTLRGSRTGVFVGASASESHEAWSTDPLTTAGYSMTGCTRSMFANRLSYFFDFKGPSFTLDTACSSSLLALDQALHSIRQGHCDAAVVSGCSLCLKPTTALQFLKLGMLSSEGRCRSFDAEGNGYCRSEGVIAILLQRKSAARRIYSTVIHSKTNSDGNKEQGITFPSGQIQKRLLQEVYSEACIDPATVAYVEAHGTGTKAGDPQEVNTIADVFCKGRQCPLLIGSTKSNMGHSEPASGLSAVAKVIISMEDGYVPANLHYNTPNPDIPGLTDGRLQVVTERTPLLGSIVGINSFGFGGSNVHAVLKAERNKEDATLHPASKSRRLFVYPGRDQDRLVQVLSSVHKHSDNVHFHALMNESTKMPGSSFGYRGYTILNGTNKEYHVQQCPSERRQVWYVFAGMGTQWNGMGKAMLELNVFRESITRSDAVLKPYEISVMDLLLSDNQSEFENTINAFVGIAAIQVALVDLLVAMGIQPDGIVGHSVGELGCGYADGSLTAEETVLAAYWRGRCIQESNLPPGGMAAIGLTWAEAKDQCPPGVVPACHNSVDTVTISGPKDAVSDFVTQLKGRGVFAKEVNSAGVAFHSYYMAKIAPALKTALKKVIKPKPRSSRWISTSIPEHNWSSELASQSSADYHVNNLVSPVLFQEGLQHIPESAIVIEIAPHALLQAILKRSLSTECCIVGLMRRGHANNVENFMSALGKCYMNGLSLNPLGLYPAVKYPVPRGTPMISPFIQSLWDHSTSWDVPSYQDFATDSGTKSTSVFEIDMSHESENRYLIGHCIDGRVLFPATGYLELAWKSLASHTGKFAEDMCVQFEDVDIHKATILPENGKVTFEVNIMQSSGEFEICESGSLVVSGKIQSTNGKQAYHEEATSSTPDKTFKLTSSDVYKELRLRGYDYVSDFRGIHASDIDGMSGELLWKGNWVTFIDTMLQMSVLRLQGKCLRLPTRIKSLTIDPVSHLQYVYETDNGHSVVRVEIDGYTDRCTAGGVKIHGLHATVAPRRHNHRPPVLEQYSFVPYMSQSKHCPQEMEDYVNVCNGITVECLEKLSKSEDKSVCKDVLEELKLYCGSSAYSKQPLHQFVNRSDLYLLKQLREISNNGLNCDTETENVLSQDLLISNLTHQSVLKPCLDIVIENMVPGTLKIVEVDGKKSELFKHVVPMLASHPLLNVEYSVTSRSNNLKTEEENHEKFNISEVEWDLTSSKNFSKSLESSSLIIAANILRKQPHLRKAISKLLSMLNEGGFLLIEEVTQNFGPLALVEMPVEIDQSENRSFMCYCDVTKWREIFDELKLEVVFERTDCLSTVFLLRMQNQNTASCQRILNVESMDCGWVDDLKEQLKEVQTRPKGENLWLVCDCNSVSGIVGMVNCLRQEEGGDRIRCILNCGRDDEKFTMCDLVMENLVRKDLLMNVFKDGEWGSFRHLPLTTEMKPSQHAFVNVLTRGDLSSLSWVESELNYVKLKDNQREMCNVEYAALNFRDIMLATGRLPPDAIPGDLAEQDCILGMEFSGKDSESRRVMGLVPAKGLATSVDVDKRFLWTVPEDWSMEEAASVPVVYSTAFYALVCRGHLKGRERVLIHSGSGGVGQAAISIALSFGCEVFTTVGSKEKREYLKTRFPQLQDDHICNSRDTSFETDIMRTTKGKGVNIVLNSLSEEKLQASIRVLAQHGRFLEIGKFDLSNNTSLGMSIFLKNISFHGILLDALFEEDNRDWEEVSGLLTQGIKTGCVRPLQTTVFGKHQLEEAFRFMAQGKHIGKVLIKTKAADVTMEETLVIPRSSCCHDKTYIITGGLGGFGLELADWLVDRGARQMVLTSRSGVKSGYQARKLRNWRRKGIRVEVSKRDVKTEEETTRLVEESMQLGPIGGIFNLAMVLRDGLIENQSTESFRAVCEPKVSGTINLDHVTRKLCKETLDWFVAFSSVSCGRGNAGQANYGFANSVMERICEKRRQDGLHALAIQWGAIGDVGIVIESMGTNDTVIGGTLPQRMSSCLTTLDIFLNQPNPVVSSFIPAEMKTKHEQAGSRDNIVDAVCNILGIKDSSSVGPDVTLGDLGLDSLMGVEVKQTIERDLGMTLSTTEIRQLTFTSLKQMTNNESVGTTETNHIKDKVIGQGHGALRYDMEQLIPKEHIVLMKEALPETPILFVVHPLEGSVKSLQDLVHHLDYKVYGLQCAHDVPTDSIEDMAGFYLQEIRKVQPEGPYNIVGYSFGACVAIEICLQLQRDKSDGSHVGTLHLLDGSHTFVSMYTQLYRSRKDISDDKMAESEALCMFIQQFVVMENSEILEKFHNTINMEERLEVTSGILIKSGMFKQQSDIKAAAKAFYRRLQISELYKPNSKLSCDVTLIKAEETQASADFSEEYGLQTICDKEVTIQTVAGNHGTFIIGDYASTCAGFFNP</sequence>
<dbReference type="SUPFAM" id="SSF51735">
    <property type="entry name" value="NAD(P)-binding Rossmann-fold domains"/>
    <property type="match status" value="2"/>
</dbReference>
<evidence type="ECO:0000256" key="64">
    <source>
        <dbReference type="PROSITE-ProRule" id="PRU01363"/>
    </source>
</evidence>
<dbReference type="SUPFAM" id="SSF52151">
    <property type="entry name" value="FabD/lysophospholipase-like"/>
    <property type="match status" value="1"/>
</dbReference>
<dbReference type="InterPro" id="IPR057326">
    <property type="entry name" value="KR_dom"/>
</dbReference>
<evidence type="ECO:0000256" key="51">
    <source>
        <dbReference type="ARBA" id="ARBA00048650"/>
    </source>
</evidence>
<comment type="catalytic activity">
    <reaction evidence="61">
        <text>butanoyl-[ACP] + malonyl-[ACP] + H(+) = 3-oxohexanoyl-[ACP] + holo-[ACP] + CO2</text>
        <dbReference type="Rhea" id="RHEA:41820"/>
        <dbReference type="Rhea" id="RHEA-COMP:9623"/>
        <dbReference type="Rhea" id="RHEA-COMP:9628"/>
        <dbReference type="Rhea" id="RHEA-COMP:9629"/>
        <dbReference type="Rhea" id="RHEA-COMP:9685"/>
        <dbReference type="ChEBI" id="CHEBI:15378"/>
        <dbReference type="ChEBI" id="CHEBI:16526"/>
        <dbReference type="ChEBI" id="CHEBI:64479"/>
        <dbReference type="ChEBI" id="CHEBI:78449"/>
        <dbReference type="ChEBI" id="CHEBI:78454"/>
        <dbReference type="ChEBI" id="CHEBI:78456"/>
    </reaction>
    <physiologicalReaction direction="left-to-right" evidence="61">
        <dbReference type="Rhea" id="RHEA:41821"/>
    </physiologicalReaction>
</comment>
<dbReference type="InterPro" id="IPR049900">
    <property type="entry name" value="PKS_mFAS_DH"/>
</dbReference>
<comment type="catalytic activity">
    <reaction evidence="48">
        <text>(2E)-octenoyl-[ACP] + NADPH + H(+) = octanoyl-[ACP] + NADP(+)</text>
        <dbReference type="Rhea" id="RHEA:41848"/>
        <dbReference type="Rhea" id="RHEA-COMP:9635"/>
        <dbReference type="Rhea" id="RHEA-COMP:9636"/>
        <dbReference type="ChEBI" id="CHEBI:15378"/>
        <dbReference type="ChEBI" id="CHEBI:57783"/>
        <dbReference type="ChEBI" id="CHEBI:58349"/>
        <dbReference type="ChEBI" id="CHEBI:78462"/>
        <dbReference type="ChEBI" id="CHEBI:78463"/>
    </reaction>
    <physiologicalReaction direction="left-to-right" evidence="48">
        <dbReference type="Rhea" id="RHEA:41849"/>
    </physiologicalReaction>
</comment>
<dbReference type="SMART" id="SM00825">
    <property type="entry name" value="PKS_KS"/>
    <property type="match status" value="1"/>
</dbReference>
<evidence type="ECO:0000256" key="38">
    <source>
        <dbReference type="ARBA" id="ARBA00047451"/>
    </source>
</evidence>
<comment type="pathway">
    <text evidence="1">Lipid metabolism.</text>
</comment>
<dbReference type="InterPro" id="IPR050091">
    <property type="entry name" value="PKS_NRPS_Biosynth_Enz"/>
</dbReference>
<comment type="catalytic activity">
    <reaction evidence="37">
        <text>3-oxodecanoyl-[ACP] + NADPH + H(+) = (3R)-hydroxydecanoyl-[ACP] + NADP(+)</text>
        <dbReference type="Rhea" id="RHEA:41856"/>
        <dbReference type="Rhea" id="RHEA-COMP:9637"/>
        <dbReference type="Rhea" id="RHEA-COMP:9638"/>
        <dbReference type="ChEBI" id="CHEBI:15378"/>
        <dbReference type="ChEBI" id="CHEBI:57783"/>
        <dbReference type="ChEBI" id="CHEBI:58349"/>
        <dbReference type="ChEBI" id="CHEBI:78464"/>
        <dbReference type="ChEBI" id="CHEBI:78466"/>
    </reaction>
    <physiologicalReaction direction="left-to-right" evidence="37">
        <dbReference type="Rhea" id="RHEA:41857"/>
    </physiologicalReaction>
</comment>
<evidence type="ECO:0000256" key="29">
    <source>
        <dbReference type="ARBA" id="ARBA00023399"/>
    </source>
</evidence>
<comment type="catalytic activity">
    <reaction evidence="63">
        <text>octanoyl-[ACP] + malonyl-[ACP] + H(+) = 3-oxodecanoyl-[ACP] + holo-[ACP] + CO2</text>
        <dbReference type="Rhea" id="RHEA:41852"/>
        <dbReference type="Rhea" id="RHEA-COMP:9623"/>
        <dbReference type="Rhea" id="RHEA-COMP:9636"/>
        <dbReference type="Rhea" id="RHEA-COMP:9637"/>
        <dbReference type="Rhea" id="RHEA-COMP:9685"/>
        <dbReference type="ChEBI" id="CHEBI:15378"/>
        <dbReference type="ChEBI" id="CHEBI:16526"/>
        <dbReference type="ChEBI" id="CHEBI:64479"/>
        <dbReference type="ChEBI" id="CHEBI:78449"/>
        <dbReference type="ChEBI" id="CHEBI:78463"/>
        <dbReference type="ChEBI" id="CHEBI:78464"/>
    </reaction>
    <physiologicalReaction direction="left-to-right" evidence="63">
        <dbReference type="Rhea" id="RHEA:41853"/>
    </physiologicalReaction>
</comment>
<dbReference type="InterPro" id="IPR029063">
    <property type="entry name" value="SAM-dependent_MTases_sf"/>
</dbReference>
<dbReference type="InterPro" id="IPR042104">
    <property type="entry name" value="PKS_dehydratase_sf"/>
</dbReference>
<evidence type="ECO:0000256" key="11">
    <source>
        <dbReference type="ARBA" id="ARBA00022679"/>
    </source>
</evidence>
<evidence type="ECO:0000256" key="50">
    <source>
        <dbReference type="ARBA" id="ARBA00048571"/>
    </source>
</evidence>
<evidence type="ECO:0000256" key="4">
    <source>
        <dbReference type="ARBA" id="ARBA00012873"/>
    </source>
</evidence>
<keyword evidence="13" id="KW-0378">Hydrolase</keyword>
<dbReference type="GO" id="GO:0016297">
    <property type="term" value="F:fatty acyl-[ACP] hydrolase activity"/>
    <property type="evidence" value="ECO:0007669"/>
    <property type="project" value="UniProtKB-EC"/>
</dbReference>
<dbReference type="Pfam" id="PF00698">
    <property type="entry name" value="Acyl_transf_1"/>
    <property type="match status" value="1"/>
</dbReference>
<evidence type="ECO:0000256" key="54">
    <source>
        <dbReference type="ARBA" id="ARBA00048935"/>
    </source>
</evidence>
<dbReference type="GO" id="GO:0019171">
    <property type="term" value="F:(3R)-hydroxyacyl-[acyl-carrier-protein] dehydratase activity"/>
    <property type="evidence" value="ECO:0007669"/>
    <property type="project" value="UniProtKB-EC"/>
</dbReference>
<dbReference type="InterPro" id="IPR020807">
    <property type="entry name" value="PKS_DH"/>
</dbReference>
<evidence type="ECO:0000256" key="48">
    <source>
        <dbReference type="ARBA" id="ARBA00048420"/>
    </source>
</evidence>
<evidence type="ECO:0000256" key="32">
    <source>
        <dbReference type="ARBA" id="ARBA00023442"/>
    </source>
</evidence>
<dbReference type="EC" id="1.3.1.39" evidence="2"/>
<comment type="catalytic activity">
    <reaction evidence="56">
        <text>decanoyl-[ACP] + malonyl-[ACP] + H(+) = 3-oxododecanoyl-[ACP] + holo-[ACP] + CO2</text>
        <dbReference type="Rhea" id="RHEA:41868"/>
        <dbReference type="Rhea" id="RHEA-COMP:9623"/>
        <dbReference type="Rhea" id="RHEA-COMP:9640"/>
        <dbReference type="Rhea" id="RHEA-COMP:9641"/>
        <dbReference type="Rhea" id="RHEA-COMP:9685"/>
        <dbReference type="ChEBI" id="CHEBI:15378"/>
        <dbReference type="ChEBI" id="CHEBI:16526"/>
        <dbReference type="ChEBI" id="CHEBI:64479"/>
        <dbReference type="ChEBI" id="CHEBI:78449"/>
        <dbReference type="ChEBI" id="CHEBI:78468"/>
        <dbReference type="ChEBI" id="CHEBI:78469"/>
    </reaction>
    <physiologicalReaction direction="left-to-right" evidence="56">
        <dbReference type="Rhea" id="RHEA:41869"/>
    </physiologicalReaction>
</comment>
<dbReference type="SUPFAM" id="SSF53474">
    <property type="entry name" value="alpha/beta-Hydrolases"/>
    <property type="match status" value="1"/>
</dbReference>
<dbReference type="InterPro" id="IPR020806">
    <property type="entry name" value="PKS_PP-bd"/>
</dbReference>
<dbReference type="SMART" id="SM00829">
    <property type="entry name" value="PKS_ER"/>
    <property type="match status" value="1"/>
</dbReference>
<dbReference type="InterPro" id="IPR032821">
    <property type="entry name" value="PKS_assoc"/>
</dbReference>
<keyword evidence="20" id="KW-0443">Lipid metabolism</keyword>
<protein>
    <recommendedName>
        <fullName evidence="7">Fatty acid synthase</fullName>
        <ecNumber evidence="5">1.1.1.100</ecNumber>
        <ecNumber evidence="2">1.3.1.39</ecNumber>
        <ecNumber evidence="6">2.3.1.41</ecNumber>
        <ecNumber evidence="4">2.3.1.85</ecNumber>
        <ecNumber evidence="3">3.1.2.14</ecNumber>
    </recommendedName>
</protein>
<evidence type="ECO:0000256" key="63">
    <source>
        <dbReference type="ARBA" id="ARBA00049533"/>
    </source>
</evidence>
<dbReference type="Gene3D" id="3.10.129.110">
    <property type="entry name" value="Polyketide synthase dehydratase"/>
    <property type="match status" value="1"/>
</dbReference>
<comment type="catalytic activity">
    <reaction evidence="62">
        <text>(2E)-decenoyl-[ACP] + NADPH + H(+) = decanoyl-[ACP] + NADP(+)</text>
        <dbReference type="Rhea" id="RHEA:41864"/>
        <dbReference type="Rhea" id="RHEA-COMP:9639"/>
        <dbReference type="Rhea" id="RHEA-COMP:9640"/>
        <dbReference type="ChEBI" id="CHEBI:15378"/>
        <dbReference type="ChEBI" id="CHEBI:57783"/>
        <dbReference type="ChEBI" id="CHEBI:58349"/>
        <dbReference type="ChEBI" id="CHEBI:78467"/>
        <dbReference type="ChEBI" id="CHEBI:78468"/>
    </reaction>
    <physiologicalReaction direction="left-to-right" evidence="62">
        <dbReference type="Rhea" id="RHEA:41865"/>
    </physiologicalReaction>
</comment>
<evidence type="ECO:0000256" key="8">
    <source>
        <dbReference type="ARBA" id="ARBA00022450"/>
    </source>
</evidence>
<dbReference type="CDD" id="cd00833">
    <property type="entry name" value="PKS"/>
    <property type="match status" value="1"/>
</dbReference>
<keyword evidence="14" id="KW-0276">Fatty acid metabolism</keyword>
<keyword evidence="19" id="KW-0520">NAD</keyword>
<evidence type="ECO:0000256" key="23">
    <source>
        <dbReference type="ARBA" id="ARBA00023332"/>
    </source>
</evidence>
<dbReference type="GO" id="GO:0004313">
    <property type="term" value="F:[acyl-carrier-protein] S-acetyltransferase activity"/>
    <property type="evidence" value="ECO:0007669"/>
    <property type="project" value="UniProtKB-EC"/>
</dbReference>
<dbReference type="GO" id="GO:0006633">
    <property type="term" value="P:fatty acid biosynthetic process"/>
    <property type="evidence" value="ECO:0007669"/>
    <property type="project" value="UniProtKB-KW"/>
</dbReference>
<comment type="catalytic activity">
    <reaction evidence="58">
        <text>3-oxododecanoyl-[ACP] + NADPH + H(+) = (3R)-hydroxydodecanoyl-[ACP] + NADP(+)</text>
        <dbReference type="Rhea" id="RHEA:41872"/>
        <dbReference type="Rhea" id="RHEA-COMP:9641"/>
        <dbReference type="Rhea" id="RHEA-COMP:9642"/>
        <dbReference type="ChEBI" id="CHEBI:15378"/>
        <dbReference type="ChEBI" id="CHEBI:57783"/>
        <dbReference type="ChEBI" id="CHEBI:58349"/>
        <dbReference type="ChEBI" id="CHEBI:78469"/>
        <dbReference type="ChEBI" id="CHEBI:78470"/>
    </reaction>
    <physiologicalReaction direction="left-to-right" evidence="58">
        <dbReference type="Rhea" id="RHEA:41873"/>
    </physiologicalReaction>
</comment>
<dbReference type="InterPro" id="IPR016036">
    <property type="entry name" value="Malonyl_transacylase_ACP-bd"/>
</dbReference>
<dbReference type="SMART" id="SM00822">
    <property type="entry name" value="PKS_KR"/>
    <property type="match status" value="1"/>
</dbReference>
<comment type="catalytic activity">
    <reaction evidence="35">
        <text>hexanoyl-[ACP] + malonyl-[ACP] + H(+) = 3-oxooctanoyl-[ACP] + holo-[ACP] + CO2</text>
        <dbReference type="Rhea" id="RHEA:41836"/>
        <dbReference type="Rhea" id="RHEA-COMP:9623"/>
        <dbReference type="Rhea" id="RHEA-COMP:9632"/>
        <dbReference type="Rhea" id="RHEA-COMP:9633"/>
        <dbReference type="Rhea" id="RHEA-COMP:9685"/>
        <dbReference type="ChEBI" id="CHEBI:15378"/>
        <dbReference type="ChEBI" id="CHEBI:16526"/>
        <dbReference type="ChEBI" id="CHEBI:64479"/>
        <dbReference type="ChEBI" id="CHEBI:78449"/>
        <dbReference type="ChEBI" id="CHEBI:78459"/>
        <dbReference type="ChEBI" id="CHEBI:78460"/>
    </reaction>
    <physiologicalReaction direction="left-to-right" evidence="35">
        <dbReference type="Rhea" id="RHEA:41837"/>
    </physiologicalReaction>
</comment>
<feature type="active site" description="Proton donor; for dehydratase activity" evidence="64">
    <location>
        <position position="1068"/>
    </location>
</feature>
<dbReference type="SMART" id="SM00827">
    <property type="entry name" value="PKS_AT"/>
    <property type="match status" value="1"/>
</dbReference>
<feature type="active site" description="Proton acceptor; for dehydratase activity" evidence="64">
    <location>
        <position position="918"/>
    </location>
</feature>
<dbReference type="FunFam" id="3.40.50.720:FF:000209">
    <property type="entry name" value="Polyketide synthase Pks12"/>
    <property type="match status" value="1"/>
</dbReference>
<dbReference type="InterPro" id="IPR014031">
    <property type="entry name" value="Ketoacyl_synth_C"/>
</dbReference>
<comment type="catalytic activity">
    <reaction evidence="34">
        <text>3-oxooctadecanoyl-[ACP] + NADPH + H(+) = (3R)-hydroxyoctadecanoyl-[ACP] + NADP(+)</text>
        <dbReference type="Rhea" id="RHEA:41920"/>
        <dbReference type="Rhea" id="RHEA-COMP:9653"/>
        <dbReference type="Rhea" id="RHEA-COMP:9654"/>
        <dbReference type="ChEBI" id="CHEBI:15378"/>
        <dbReference type="ChEBI" id="CHEBI:57783"/>
        <dbReference type="ChEBI" id="CHEBI:58349"/>
        <dbReference type="ChEBI" id="CHEBI:78487"/>
        <dbReference type="ChEBI" id="CHEBI:78488"/>
    </reaction>
    <physiologicalReaction direction="left-to-right" evidence="34">
        <dbReference type="Rhea" id="RHEA:41921"/>
    </physiologicalReaction>
</comment>
<comment type="catalytic activity">
    <reaction evidence="51">
        <text>a 2,3-saturated acyl-[ACP] + NADP(+) = a (2E)-enoyl-[ACP] + NADPH + H(+)</text>
        <dbReference type="Rhea" id="RHEA:22564"/>
        <dbReference type="Rhea" id="RHEA-COMP:9925"/>
        <dbReference type="Rhea" id="RHEA-COMP:9926"/>
        <dbReference type="ChEBI" id="CHEBI:15378"/>
        <dbReference type="ChEBI" id="CHEBI:57783"/>
        <dbReference type="ChEBI" id="CHEBI:58349"/>
        <dbReference type="ChEBI" id="CHEBI:78784"/>
        <dbReference type="ChEBI" id="CHEBI:78785"/>
        <dbReference type="EC" id="1.3.1.39"/>
    </reaction>
    <physiologicalReaction direction="right-to-left" evidence="51">
        <dbReference type="Rhea" id="RHEA:22566"/>
    </physiologicalReaction>
</comment>
<dbReference type="SMART" id="SM00826">
    <property type="entry name" value="PKS_DH"/>
    <property type="match status" value="1"/>
</dbReference>
<dbReference type="InterPro" id="IPR020841">
    <property type="entry name" value="PKS_Beta-ketoAc_synthase_dom"/>
</dbReference>
<organism evidence="69 70">
    <name type="scientific">Pinctada imbricata</name>
    <name type="common">Atlantic pearl-oyster</name>
    <name type="synonym">Pinctada martensii</name>
    <dbReference type="NCBI Taxonomy" id="66713"/>
    <lineage>
        <taxon>Eukaryota</taxon>
        <taxon>Metazoa</taxon>
        <taxon>Spiralia</taxon>
        <taxon>Lophotrochozoa</taxon>
        <taxon>Mollusca</taxon>
        <taxon>Bivalvia</taxon>
        <taxon>Autobranchia</taxon>
        <taxon>Pteriomorphia</taxon>
        <taxon>Pterioida</taxon>
        <taxon>Pterioidea</taxon>
        <taxon>Pteriidae</taxon>
        <taxon>Pinctada</taxon>
    </lineage>
</organism>
<dbReference type="InterPro" id="IPR013968">
    <property type="entry name" value="PKS_KR"/>
</dbReference>
<evidence type="ECO:0000256" key="19">
    <source>
        <dbReference type="ARBA" id="ARBA00023027"/>
    </source>
</evidence>
<evidence type="ECO:0000256" key="24">
    <source>
        <dbReference type="ARBA" id="ARBA00023351"/>
    </source>
</evidence>
<evidence type="ECO:0000256" key="58">
    <source>
        <dbReference type="ARBA" id="ARBA00049263"/>
    </source>
</evidence>
<comment type="catalytic activity">
    <reaction evidence="26">
        <text>(3R)-hydroxydecanoyl-[ACP] = (2E)-decenoyl-[ACP] + H2O</text>
        <dbReference type="Rhea" id="RHEA:41860"/>
        <dbReference type="Rhea" id="RHEA-COMP:9638"/>
        <dbReference type="Rhea" id="RHEA-COMP:9639"/>
        <dbReference type="ChEBI" id="CHEBI:15377"/>
        <dbReference type="ChEBI" id="CHEBI:78466"/>
        <dbReference type="ChEBI" id="CHEBI:78467"/>
    </reaction>
    <physiologicalReaction direction="left-to-right" evidence="26">
        <dbReference type="Rhea" id="RHEA:41861"/>
    </physiologicalReaction>
</comment>
<feature type="domain" description="Carrier" evidence="66">
    <location>
        <begin position="2158"/>
        <end position="2235"/>
    </location>
</feature>
<proteinExistence type="predicted"/>
<dbReference type="SUPFAM" id="SSF53901">
    <property type="entry name" value="Thiolase-like"/>
    <property type="match status" value="1"/>
</dbReference>
<feature type="region of interest" description="Disordered" evidence="65">
    <location>
        <begin position="1"/>
        <end position="29"/>
    </location>
</feature>
<comment type="catalytic activity">
    <reaction evidence="31">
        <text>(3R)-hydroxybutanoyl-[ACP] = (2E)-butenoyl-[ACP] + H2O</text>
        <dbReference type="Rhea" id="RHEA:41808"/>
        <dbReference type="Rhea" id="RHEA-COMP:9626"/>
        <dbReference type="Rhea" id="RHEA-COMP:9627"/>
        <dbReference type="ChEBI" id="CHEBI:15377"/>
        <dbReference type="ChEBI" id="CHEBI:78451"/>
        <dbReference type="ChEBI" id="CHEBI:78453"/>
    </reaction>
    <physiologicalReaction direction="left-to-right" evidence="31">
        <dbReference type="Rhea" id="RHEA:41809"/>
    </physiologicalReaction>
</comment>
<comment type="catalytic activity">
    <reaction evidence="36">
        <text>a (3R)-hydroxyacyl-[ACP] + NADP(+) = a 3-oxoacyl-[ACP] + NADPH + H(+)</text>
        <dbReference type="Rhea" id="RHEA:17397"/>
        <dbReference type="Rhea" id="RHEA-COMP:9916"/>
        <dbReference type="Rhea" id="RHEA-COMP:9945"/>
        <dbReference type="ChEBI" id="CHEBI:15378"/>
        <dbReference type="ChEBI" id="CHEBI:57783"/>
        <dbReference type="ChEBI" id="CHEBI:58349"/>
        <dbReference type="ChEBI" id="CHEBI:78776"/>
        <dbReference type="ChEBI" id="CHEBI:78827"/>
        <dbReference type="EC" id="1.1.1.100"/>
    </reaction>
    <physiologicalReaction direction="right-to-left" evidence="36">
        <dbReference type="Rhea" id="RHEA:17399"/>
    </physiologicalReaction>
</comment>
<dbReference type="CDD" id="cd05195">
    <property type="entry name" value="enoyl_red"/>
    <property type="match status" value="1"/>
</dbReference>
<dbReference type="InterPro" id="IPR018201">
    <property type="entry name" value="Ketoacyl_synth_AS"/>
</dbReference>
<evidence type="ECO:0000256" key="36">
    <source>
        <dbReference type="ARBA" id="ARBA00047400"/>
    </source>
</evidence>
<dbReference type="InterPro" id="IPR036291">
    <property type="entry name" value="NAD(P)-bd_dom_sf"/>
</dbReference>
<dbReference type="SUPFAM" id="SSF50129">
    <property type="entry name" value="GroES-like"/>
    <property type="match status" value="1"/>
</dbReference>
<comment type="catalytic activity">
    <reaction evidence="53">
        <text>hexadecanoyl-[ACP] + H2O = hexadecanoate + holo-[ACP] + H(+)</text>
        <dbReference type="Rhea" id="RHEA:41932"/>
        <dbReference type="Rhea" id="RHEA-COMP:9652"/>
        <dbReference type="Rhea" id="RHEA-COMP:9685"/>
        <dbReference type="ChEBI" id="CHEBI:7896"/>
        <dbReference type="ChEBI" id="CHEBI:15377"/>
        <dbReference type="ChEBI" id="CHEBI:15378"/>
        <dbReference type="ChEBI" id="CHEBI:64479"/>
        <dbReference type="ChEBI" id="CHEBI:78483"/>
        <dbReference type="EC" id="3.1.2.14"/>
    </reaction>
    <physiologicalReaction direction="left-to-right" evidence="53">
        <dbReference type="Rhea" id="RHEA:41933"/>
    </physiologicalReaction>
</comment>
<comment type="catalytic activity">
    <reaction evidence="25">
        <text>(3R)-hydroxyhexanoyl-[ACP] = (2E)-hexenoyl-[ACP] + H2O</text>
        <dbReference type="Rhea" id="RHEA:41828"/>
        <dbReference type="Rhea" id="RHEA-COMP:9630"/>
        <dbReference type="Rhea" id="RHEA-COMP:9631"/>
        <dbReference type="ChEBI" id="CHEBI:15377"/>
        <dbReference type="ChEBI" id="CHEBI:78457"/>
        <dbReference type="ChEBI" id="CHEBI:78458"/>
    </reaction>
    <physiologicalReaction direction="left-to-right" evidence="25">
        <dbReference type="Rhea" id="RHEA:41829"/>
    </physiologicalReaction>
</comment>
<evidence type="ECO:0000256" key="55">
    <source>
        <dbReference type="ARBA" id="ARBA00049019"/>
    </source>
</evidence>
<comment type="catalytic activity">
    <reaction evidence="30">
        <text>(3R)-hydroxyhexadecanoyl-[ACP] = (2E)-hexadecenoyl-[ACP] + H2O</text>
        <dbReference type="Rhea" id="RHEA:41908"/>
        <dbReference type="Rhea" id="RHEA-COMP:9650"/>
        <dbReference type="Rhea" id="RHEA-COMP:9651"/>
        <dbReference type="ChEBI" id="CHEBI:15377"/>
        <dbReference type="ChEBI" id="CHEBI:78480"/>
        <dbReference type="ChEBI" id="CHEBI:78481"/>
    </reaction>
    <physiologicalReaction direction="left-to-right" evidence="30">
        <dbReference type="Rhea" id="RHEA:41909"/>
    </physiologicalReaction>
</comment>
<comment type="catalytic activity">
    <reaction evidence="52">
        <text>holo-[ACP] + acetyl-CoA = acetyl-[ACP] + CoA</text>
        <dbReference type="Rhea" id="RHEA:41788"/>
        <dbReference type="Rhea" id="RHEA-COMP:9621"/>
        <dbReference type="Rhea" id="RHEA-COMP:9685"/>
        <dbReference type="ChEBI" id="CHEBI:57287"/>
        <dbReference type="ChEBI" id="CHEBI:57288"/>
        <dbReference type="ChEBI" id="CHEBI:64479"/>
        <dbReference type="ChEBI" id="CHEBI:78446"/>
        <dbReference type="EC" id="2.3.1.38"/>
    </reaction>
    <physiologicalReaction direction="left-to-right" evidence="52">
        <dbReference type="Rhea" id="RHEA:41789"/>
    </physiologicalReaction>
</comment>
<keyword evidence="70" id="KW-1185">Reference proteome</keyword>
<keyword evidence="12" id="KW-0702">S-nitrosylation</keyword>
<comment type="catalytic activity">
    <reaction evidence="47">
        <text>tetradecanoyl-[ACP] + H2O = tetradecanoate + holo-[ACP] + H(+)</text>
        <dbReference type="Rhea" id="RHEA:30123"/>
        <dbReference type="Rhea" id="RHEA-COMP:9648"/>
        <dbReference type="Rhea" id="RHEA-COMP:9685"/>
        <dbReference type="ChEBI" id="CHEBI:15377"/>
        <dbReference type="ChEBI" id="CHEBI:15378"/>
        <dbReference type="ChEBI" id="CHEBI:30807"/>
        <dbReference type="ChEBI" id="CHEBI:64479"/>
        <dbReference type="ChEBI" id="CHEBI:78477"/>
        <dbReference type="EC" id="3.1.2.14"/>
    </reaction>
    <physiologicalReaction direction="left-to-right" evidence="47">
        <dbReference type="Rhea" id="RHEA:30124"/>
    </physiologicalReaction>
</comment>
<evidence type="ECO:0000256" key="56">
    <source>
        <dbReference type="ARBA" id="ARBA00049109"/>
    </source>
</evidence>
<dbReference type="SUPFAM" id="SSF55048">
    <property type="entry name" value="Probable ACP-binding domain of malonyl-CoA ACP transacylase"/>
    <property type="match status" value="1"/>
</dbReference>
<evidence type="ECO:0000256" key="53">
    <source>
        <dbReference type="ARBA" id="ARBA00048704"/>
    </source>
</evidence>
<keyword evidence="18" id="KW-0560">Oxidoreductase</keyword>
<comment type="catalytic activity">
    <reaction evidence="29">
        <text>(3R)-hydroxyoctadecanoyl-[ACP] = (2E)-octadecenoyl-[ACP] + H2O</text>
        <dbReference type="Rhea" id="RHEA:41924"/>
        <dbReference type="Rhea" id="RHEA-COMP:9654"/>
        <dbReference type="Rhea" id="RHEA-COMP:9655"/>
        <dbReference type="ChEBI" id="CHEBI:15377"/>
        <dbReference type="ChEBI" id="CHEBI:78488"/>
        <dbReference type="ChEBI" id="CHEBI:78489"/>
    </reaction>
    <physiologicalReaction direction="left-to-right" evidence="29">
        <dbReference type="Rhea" id="RHEA:41925"/>
    </physiologicalReaction>
</comment>